<dbReference type="KEGG" id="rfo:REIFOR_02556"/>
<keyword evidence="2" id="KW-1185">Reference proteome</keyword>
<dbReference type="EMBL" id="CP011797">
    <property type="protein sequence ID" value="ATX77681.1"/>
    <property type="molecule type" value="Genomic_DNA"/>
</dbReference>
<sequence length="64" mass="7091">MADIRSLDAFRKASKKKAAAGKSLCLNGHHRWATDTSTRFDSQQGKLVTRSVCQRCGHSRVTSQ</sequence>
<dbReference type="Proteomes" id="UP000229757">
    <property type="component" value="Chromosome"/>
</dbReference>
<dbReference type="RefSeq" id="WP_100257924.1">
    <property type="nucleotide sequence ID" value="NZ_CP011797.1"/>
</dbReference>
<reference evidence="1 2" key="1">
    <citation type="journal article" date="2017" name="Environ. Microbiol.">
        <title>Genomic and physiological analyses of 'Reinekea forsetii' reveal a versatile opportunistic lifestyle during spring algae blooms.</title>
        <authorList>
            <person name="Avci B."/>
            <person name="Hahnke R.L."/>
            <person name="Chafee M."/>
            <person name="Fischer T."/>
            <person name="Gruber-Vodicka H."/>
            <person name="Tegetmeyer H.E."/>
            <person name="Harder J."/>
            <person name="Fuchs B.M."/>
            <person name="Amann R.I."/>
            <person name="Teeling H."/>
        </authorList>
    </citation>
    <scope>NUCLEOTIDE SEQUENCE [LARGE SCALE GENOMIC DNA]</scope>
    <source>
        <strain evidence="1 2">Hel1_31_D35</strain>
    </source>
</reference>
<dbReference type="OrthoDB" id="5801496at2"/>
<name>A0A2K8KV41_9GAMM</name>
<protein>
    <submittedName>
        <fullName evidence="1">Uncharacterized protein</fullName>
    </submittedName>
</protein>
<organism evidence="1 2">
    <name type="scientific">Reinekea forsetii</name>
    <dbReference type="NCBI Taxonomy" id="1336806"/>
    <lineage>
        <taxon>Bacteria</taxon>
        <taxon>Pseudomonadati</taxon>
        <taxon>Pseudomonadota</taxon>
        <taxon>Gammaproteobacteria</taxon>
        <taxon>Oceanospirillales</taxon>
        <taxon>Saccharospirillaceae</taxon>
        <taxon>Reinekea</taxon>
    </lineage>
</organism>
<accession>A0A2K8KV41</accession>
<dbReference type="AlphaFoldDB" id="A0A2K8KV41"/>
<evidence type="ECO:0000313" key="2">
    <source>
        <dbReference type="Proteomes" id="UP000229757"/>
    </source>
</evidence>
<gene>
    <name evidence="1" type="ORF">REIFOR_02556</name>
</gene>
<proteinExistence type="predicted"/>
<evidence type="ECO:0000313" key="1">
    <source>
        <dbReference type="EMBL" id="ATX77681.1"/>
    </source>
</evidence>